<evidence type="ECO:0000313" key="3">
    <source>
        <dbReference type="WBParaSite" id="L893_g14439.t1"/>
    </source>
</evidence>
<protein>
    <submittedName>
        <fullName evidence="3">Protein S-acyltransferase</fullName>
    </submittedName>
</protein>
<keyword evidence="1" id="KW-0812">Transmembrane</keyword>
<name>A0A1I7YAN0_9BILA</name>
<reference evidence="3" key="1">
    <citation type="submission" date="2016-11" db="UniProtKB">
        <authorList>
            <consortium name="WormBaseParasite"/>
        </authorList>
    </citation>
    <scope>IDENTIFICATION</scope>
</reference>
<dbReference type="AlphaFoldDB" id="A0A1I7YAN0"/>
<organism evidence="2 3">
    <name type="scientific">Steinernema glaseri</name>
    <dbReference type="NCBI Taxonomy" id="37863"/>
    <lineage>
        <taxon>Eukaryota</taxon>
        <taxon>Metazoa</taxon>
        <taxon>Ecdysozoa</taxon>
        <taxon>Nematoda</taxon>
        <taxon>Chromadorea</taxon>
        <taxon>Rhabditida</taxon>
        <taxon>Tylenchina</taxon>
        <taxon>Panagrolaimomorpha</taxon>
        <taxon>Strongyloidoidea</taxon>
        <taxon>Steinernematidae</taxon>
        <taxon>Steinernema</taxon>
    </lineage>
</organism>
<evidence type="ECO:0000256" key="1">
    <source>
        <dbReference type="SAM" id="Phobius"/>
    </source>
</evidence>
<accession>A0A1I7YAN0</accession>
<sequence length="81" mass="9321">MPNGVMDHRCEGQYRCSLCNKYVNEDFHNSLAIMTPIVTLLNFIIYLLITYLFLRRASTAKTFPGMRAFVQLLVQCPPSFS</sequence>
<keyword evidence="2" id="KW-1185">Reference proteome</keyword>
<dbReference type="Proteomes" id="UP000095287">
    <property type="component" value="Unplaced"/>
</dbReference>
<keyword evidence="1" id="KW-1133">Transmembrane helix</keyword>
<proteinExistence type="predicted"/>
<dbReference type="WBParaSite" id="L893_g14439.t1">
    <property type="protein sequence ID" value="L893_g14439.t1"/>
    <property type="gene ID" value="L893_g14439"/>
</dbReference>
<feature type="transmembrane region" description="Helical" evidence="1">
    <location>
        <begin position="31"/>
        <end position="54"/>
    </location>
</feature>
<evidence type="ECO:0000313" key="2">
    <source>
        <dbReference type="Proteomes" id="UP000095287"/>
    </source>
</evidence>
<keyword evidence="1" id="KW-0472">Membrane</keyword>